<feature type="transmembrane region" description="Helical" evidence="5">
    <location>
        <begin position="12"/>
        <end position="31"/>
    </location>
</feature>
<dbReference type="AlphaFoldDB" id="C2MD22"/>
<dbReference type="GO" id="GO:0005886">
    <property type="term" value="C:plasma membrane"/>
    <property type="evidence" value="ECO:0007669"/>
    <property type="project" value="UniProtKB-SubCell"/>
</dbReference>
<evidence type="ECO:0000313" key="7">
    <source>
        <dbReference type="Proteomes" id="UP000003303"/>
    </source>
</evidence>
<keyword evidence="5" id="KW-0812">Transmembrane</keyword>
<keyword evidence="5" id="KW-1133">Transmembrane helix</keyword>
<accession>C2MD22</accession>
<keyword evidence="3 5" id="KW-0472">Membrane</keyword>
<evidence type="ECO:0000256" key="3">
    <source>
        <dbReference type="ARBA" id="ARBA00023136"/>
    </source>
</evidence>
<dbReference type="eggNOG" id="COG0760">
    <property type="taxonomic scope" value="Bacteria"/>
</dbReference>
<evidence type="ECO:0000256" key="2">
    <source>
        <dbReference type="ARBA" id="ARBA00022475"/>
    </source>
</evidence>
<evidence type="ECO:0000256" key="4">
    <source>
        <dbReference type="ARBA" id="ARBA00023186"/>
    </source>
</evidence>
<keyword evidence="2" id="KW-1003">Cell membrane</keyword>
<dbReference type="InterPro" id="IPR052029">
    <property type="entry name" value="PpiD_chaperone"/>
</dbReference>
<dbReference type="Pfam" id="PF13616">
    <property type="entry name" value="Rotamase_3"/>
    <property type="match status" value="1"/>
</dbReference>
<dbReference type="Proteomes" id="UP000003303">
    <property type="component" value="Unassembled WGS sequence"/>
</dbReference>
<dbReference type="OrthoDB" id="9812372at2"/>
<dbReference type="SUPFAM" id="SSF109998">
    <property type="entry name" value="Triger factor/SurA peptide-binding domain-like"/>
    <property type="match status" value="1"/>
</dbReference>
<reference evidence="6 7" key="1">
    <citation type="submission" date="2009-04" db="EMBL/GenBank/DDBJ databases">
        <authorList>
            <person name="Sebastian Y."/>
            <person name="Madupu R."/>
            <person name="Durkin A.S."/>
            <person name="Torralba M."/>
            <person name="Methe B."/>
            <person name="Sutton G.G."/>
            <person name="Strausberg R.L."/>
            <person name="Nelson K.E."/>
        </authorList>
    </citation>
    <scope>NUCLEOTIDE SEQUENCE [LARGE SCALE GENOMIC DNA]</scope>
    <source>
        <strain evidence="6 7">60-3</strain>
    </source>
</reference>
<evidence type="ECO:0000313" key="6">
    <source>
        <dbReference type="EMBL" id="EEK16320.1"/>
    </source>
</evidence>
<comment type="caution">
    <text evidence="6">The sequence shown here is derived from an EMBL/GenBank/DDBJ whole genome shotgun (WGS) entry which is preliminary data.</text>
</comment>
<comment type="subcellular location">
    <subcellularLocation>
        <location evidence="1">Cell membrane</location>
    </subcellularLocation>
</comment>
<protein>
    <recommendedName>
        <fullName evidence="8">PpiC domain-containing protein</fullName>
    </recommendedName>
</protein>
<sequence length="718" mass="79670">MATLQKIRNRAGLLIIVVGVALLAFIIGDGLRSGSSLLQDNKMVALKIDGKKVKYDEFQQLLTERTEPYERQGKLTDQDRMQISNQLTQELISDYVLEQEAKAVGLRVTPAEVSALIFGEGLPTSQMAAQFFSQFGVNMGDPEQIRSVMSELDLNKIKALPAEQQSMMISVRNQWLETEKQIRSQRLSEKLNALLTRSYAINSLDEKYTTGLGSRTVAVVRTPSTILPNDQVKVTDQQVRAYYDSHKQLYAFPFEQAKVNYYSTLVRPSEADYAAAKANVDSARMQLLATTTPDKVVRNYENGHAYETYFTDKELEQFLSTQPNAMTMLREGAIGSVNEPVIVNDSYTLIKLIDRKQAPEEVKVNIIPLDSTNAPKADSLIAAIQSGATTLAQVVATYSMDDQIKANGGYLINSDQYTGMPDSTFTESELFGMQLDTLNKTPINQFVKIERPGATLLIRKTAPSASVNLYKIAQLTVPINFSEETYRKEQAKINEIFSGDKKFAQMMDAAQKAGLSVVRGEYVNSSSASLASIPNSREIVSWALRSKAGAVSDKIFRCGNNDYLVVAEVETKYPAGFQPFEQVADQIRDYVLMEQRGDQLAANLASKKLKSLDSYATEMQSSVDTLYNISYVSSPNTPAALVGNAMTTGIGQLSTPFRAGTEVVVLQPISENVDASVTKPSPAATAQRRRSYGQQMAYRAMQELIIRTPIEDTRYRFW</sequence>
<dbReference type="PANTHER" id="PTHR47529">
    <property type="entry name" value="PEPTIDYL-PROLYL CIS-TRANS ISOMERASE D"/>
    <property type="match status" value="1"/>
</dbReference>
<evidence type="ECO:0008006" key="8">
    <source>
        <dbReference type="Google" id="ProtNLM"/>
    </source>
</evidence>
<name>C2MD22_9PORP</name>
<dbReference type="RefSeq" id="WP_007365761.1">
    <property type="nucleotide sequence ID" value="NZ_ACLR01000182.1"/>
</dbReference>
<dbReference type="EMBL" id="ACLR01000182">
    <property type="protein sequence ID" value="EEK16320.1"/>
    <property type="molecule type" value="Genomic_DNA"/>
</dbReference>
<dbReference type="STRING" id="596327.PORUE0001_0343"/>
<keyword evidence="4" id="KW-0143">Chaperone</keyword>
<dbReference type="InterPro" id="IPR027304">
    <property type="entry name" value="Trigger_fact/SurA_dom_sf"/>
</dbReference>
<evidence type="ECO:0000256" key="5">
    <source>
        <dbReference type="SAM" id="Phobius"/>
    </source>
</evidence>
<proteinExistence type="predicted"/>
<dbReference type="Pfam" id="PF13623">
    <property type="entry name" value="SurA_N_2"/>
    <property type="match status" value="1"/>
</dbReference>
<gene>
    <name evidence="6" type="ORF">PORUE0001_0343</name>
</gene>
<organism evidence="6 7">
    <name type="scientific">Porphyromonas uenonis 60-3</name>
    <dbReference type="NCBI Taxonomy" id="596327"/>
    <lineage>
        <taxon>Bacteria</taxon>
        <taxon>Pseudomonadati</taxon>
        <taxon>Bacteroidota</taxon>
        <taxon>Bacteroidia</taxon>
        <taxon>Bacteroidales</taxon>
        <taxon>Porphyromonadaceae</taxon>
        <taxon>Porphyromonas</taxon>
    </lineage>
</organism>
<dbReference type="PANTHER" id="PTHR47529:SF1">
    <property type="entry name" value="PERIPLASMIC CHAPERONE PPID"/>
    <property type="match status" value="1"/>
</dbReference>
<keyword evidence="7" id="KW-1185">Reference proteome</keyword>
<evidence type="ECO:0000256" key="1">
    <source>
        <dbReference type="ARBA" id="ARBA00004236"/>
    </source>
</evidence>